<keyword evidence="1" id="KW-0732">Signal</keyword>
<dbReference type="SUPFAM" id="SSF81296">
    <property type="entry name" value="E set domains"/>
    <property type="match status" value="1"/>
</dbReference>
<gene>
    <name evidence="3" type="primary">susE</name>
    <name evidence="3" type="ORF">PRMUPPPA20_02590</name>
</gene>
<protein>
    <submittedName>
        <fullName evidence="3">Outer membrane protein SusE</fullName>
    </submittedName>
</protein>
<dbReference type="InterPro" id="IPR025970">
    <property type="entry name" value="SusE"/>
</dbReference>
<evidence type="ECO:0000256" key="1">
    <source>
        <dbReference type="SAM" id="SignalP"/>
    </source>
</evidence>
<feature type="chain" id="PRO_5041429587" evidence="1">
    <location>
        <begin position="20"/>
        <end position="368"/>
    </location>
</feature>
<sequence>MKNIIKSSLLLLCSVAFLAACSDDNDSNPTLQNPSTFTLNEPGYASLIVDLATSEGIPFTWSQPDYGFPVAAEYQLQVSLDGNFTTDLADVEEGNETTANFATLASYYNVPSGSIIPDQLSNAINAMSGWDGETVPQVATVYVRATATTAGAPVIYSNVVQIKVVPNLVVAPSYKEFIYEIGNESGWGTSYAMRSPDQDGIYVSYNWLDGAFKFKPNENSWDGDWGQDPNGDFGTLVVDGEEDCNKADGSFPDNVQPAGFYKIQVSLVDMTWSITPITNVSIIGGFNDWAGDVEMTWNADEHCWETTTSAVSGEFKFRANHAWDINWGGDSFDELKQDGANLSIDAGTYKFQLYLTYDGGSKVVITAQ</sequence>
<dbReference type="Pfam" id="PF14292">
    <property type="entry name" value="SusE"/>
    <property type="match status" value="1"/>
</dbReference>
<dbReference type="RefSeq" id="WP_013065219.1">
    <property type="nucleotide sequence ID" value="NZ_BPTT01000001.1"/>
</dbReference>
<proteinExistence type="predicted"/>
<dbReference type="Gene3D" id="2.60.40.3620">
    <property type="match status" value="2"/>
</dbReference>
<evidence type="ECO:0000259" key="2">
    <source>
        <dbReference type="Pfam" id="PF14292"/>
    </source>
</evidence>
<feature type="signal peptide" evidence="1">
    <location>
        <begin position="1"/>
        <end position="19"/>
    </location>
</feature>
<evidence type="ECO:0000313" key="4">
    <source>
        <dbReference type="Proteomes" id="UP000887097"/>
    </source>
</evidence>
<feature type="domain" description="SusE outer membrane protein" evidence="2">
    <location>
        <begin position="24"/>
        <end position="101"/>
    </location>
</feature>
<dbReference type="PROSITE" id="PS51257">
    <property type="entry name" value="PROKAR_LIPOPROTEIN"/>
    <property type="match status" value="1"/>
</dbReference>
<dbReference type="AlphaFoldDB" id="A0AA37MEB0"/>
<dbReference type="EMBL" id="BPTT01000001">
    <property type="protein sequence ID" value="GJG32150.1"/>
    <property type="molecule type" value="Genomic_DNA"/>
</dbReference>
<organism evidence="3 4">
    <name type="scientific">Xylanibacter ruminicola</name>
    <name type="common">Prevotella ruminicola</name>
    <dbReference type="NCBI Taxonomy" id="839"/>
    <lineage>
        <taxon>Bacteria</taxon>
        <taxon>Pseudomonadati</taxon>
        <taxon>Bacteroidota</taxon>
        <taxon>Bacteroidia</taxon>
        <taxon>Bacteroidales</taxon>
        <taxon>Prevotellaceae</taxon>
        <taxon>Xylanibacter</taxon>
    </lineage>
</organism>
<dbReference type="OMA" id="TPNGWDG"/>
<dbReference type="InterPro" id="IPR014756">
    <property type="entry name" value="Ig_E-set"/>
</dbReference>
<evidence type="ECO:0000313" key="3">
    <source>
        <dbReference type="EMBL" id="GJG32150.1"/>
    </source>
</evidence>
<comment type="caution">
    <text evidence="3">The sequence shown here is derived from an EMBL/GenBank/DDBJ whole genome shotgun (WGS) entry which is preliminary data.</text>
</comment>
<accession>A0AA37MEB0</accession>
<dbReference type="GeneID" id="31502213"/>
<name>A0AA37MEB0_XYLRU</name>
<dbReference type="Proteomes" id="UP000887097">
    <property type="component" value="Unassembled WGS sequence"/>
</dbReference>
<reference evidence="3" key="1">
    <citation type="submission" date="2021-08" db="EMBL/GenBank/DDBJ databases">
        <title>Prevotella lacticifex sp. nov., isolated from rumen of cow.</title>
        <authorList>
            <person name="Shinkai T."/>
            <person name="Ikeyama N."/>
            <person name="Kumagai M."/>
            <person name="Ohmori H."/>
            <person name="Sakamoto M."/>
            <person name="Ohkuma M."/>
            <person name="Mitsumori M."/>
        </authorList>
    </citation>
    <scope>NUCLEOTIDE SEQUENCE</scope>
    <source>
        <strain evidence="3">JCM 8259</strain>
    </source>
</reference>
<dbReference type="CDD" id="cd12967">
    <property type="entry name" value="CBM_SusE-F_like_u1"/>
    <property type="match status" value="1"/>
</dbReference>